<dbReference type="EMBL" id="LR797344">
    <property type="protein sequence ID" value="CAB4203775.1"/>
    <property type="molecule type" value="Genomic_DNA"/>
</dbReference>
<dbReference type="Gene3D" id="1.10.238.160">
    <property type="match status" value="1"/>
</dbReference>
<proteinExistence type="predicted"/>
<evidence type="ECO:0000313" key="3">
    <source>
        <dbReference type="EMBL" id="CAB5229679.1"/>
    </source>
</evidence>
<dbReference type="InterPro" id="IPR010260">
    <property type="entry name" value="AlpA"/>
</dbReference>
<evidence type="ECO:0000313" key="2">
    <source>
        <dbReference type="EMBL" id="CAB4203775.1"/>
    </source>
</evidence>
<dbReference type="EMBL" id="LR796321">
    <property type="protein sequence ID" value="CAB4136525.1"/>
    <property type="molecule type" value="Genomic_DNA"/>
</dbReference>
<organism evidence="1">
    <name type="scientific">uncultured Caudovirales phage</name>
    <dbReference type="NCBI Taxonomy" id="2100421"/>
    <lineage>
        <taxon>Viruses</taxon>
        <taxon>Duplodnaviria</taxon>
        <taxon>Heunggongvirae</taxon>
        <taxon>Uroviricota</taxon>
        <taxon>Caudoviricetes</taxon>
        <taxon>Peduoviridae</taxon>
        <taxon>Maltschvirus</taxon>
        <taxon>Maltschvirus maltsch</taxon>
    </lineage>
</organism>
<evidence type="ECO:0000313" key="1">
    <source>
        <dbReference type="EMBL" id="CAB4136525.1"/>
    </source>
</evidence>
<dbReference type="Pfam" id="PF05930">
    <property type="entry name" value="Phage_AlpA"/>
    <property type="match status" value="1"/>
</dbReference>
<gene>
    <name evidence="2" type="ORF">UFOVP1388_3</name>
    <name evidence="3" type="ORF">UFOVP1565_8</name>
    <name evidence="1" type="ORF">UFOVP311_24</name>
</gene>
<name>A0A6J5LPW1_9CAUD</name>
<sequence>MNEKLHLPNPVRLAVSAREAARMLGISRSQVFKLLAEKQFPEPVYLGKRNPRWIVADLEKFLASGGTNYEGGSRIG</sequence>
<reference evidence="1" key="1">
    <citation type="submission" date="2020-04" db="EMBL/GenBank/DDBJ databases">
        <authorList>
            <person name="Chiriac C."/>
            <person name="Salcher M."/>
            <person name="Ghai R."/>
            <person name="Kavagutti S V."/>
        </authorList>
    </citation>
    <scope>NUCLEOTIDE SEQUENCE</scope>
</reference>
<dbReference type="EMBL" id="LR798408">
    <property type="protein sequence ID" value="CAB5229679.1"/>
    <property type="molecule type" value="Genomic_DNA"/>
</dbReference>
<protein>
    <submittedName>
        <fullName evidence="1">AlpA Predicted transcriptional regulator</fullName>
    </submittedName>
</protein>
<accession>A0A6J5LPW1</accession>